<evidence type="ECO:0000256" key="3">
    <source>
        <dbReference type="ARBA" id="ARBA00023125"/>
    </source>
</evidence>
<dbReference type="Proteomes" id="UP001222027">
    <property type="component" value="Unassembled WGS sequence"/>
</dbReference>
<accession>A0AAV8RJZ0</accession>
<feature type="compositionally biased region" description="Basic and acidic residues" evidence="6">
    <location>
        <begin position="87"/>
        <end position="96"/>
    </location>
</feature>
<evidence type="ECO:0000256" key="2">
    <source>
        <dbReference type="ARBA" id="ARBA00023015"/>
    </source>
</evidence>
<dbReference type="PANTHER" id="PTHR31429:SF24">
    <property type="entry name" value="WRKY TRANSCRIPTION FACTOR 72-RELATED"/>
    <property type="match status" value="1"/>
</dbReference>
<evidence type="ECO:0000256" key="6">
    <source>
        <dbReference type="SAM" id="MobiDB-lite"/>
    </source>
</evidence>
<evidence type="ECO:0000259" key="7">
    <source>
        <dbReference type="PROSITE" id="PS50811"/>
    </source>
</evidence>
<gene>
    <name evidence="8" type="ORF">OPV22_006914</name>
</gene>
<dbReference type="PANTHER" id="PTHR31429">
    <property type="entry name" value="WRKY TRANSCRIPTION FACTOR 36-RELATED"/>
    <property type="match status" value="1"/>
</dbReference>
<keyword evidence="9" id="KW-1185">Reference proteome</keyword>
<proteinExistence type="predicted"/>
<feature type="domain" description="WRKY" evidence="7">
    <location>
        <begin position="215"/>
        <end position="281"/>
    </location>
</feature>
<dbReference type="GO" id="GO:0003700">
    <property type="term" value="F:DNA-binding transcription factor activity"/>
    <property type="evidence" value="ECO:0007669"/>
    <property type="project" value="InterPro"/>
</dbReference>
<dbReference type="GO" id="GO:0005634">
    <property type="term" value="C:nucleus"/>
    <property type="evidence" value="ECO:0007669"/>
    <property type="project" value="UniProtKB-SubCell"/>
</dbReference>
<feature type="compositionally biased region" description="Basic and acidic residues" evidence="6">
    <location>
        <begin position="164"/>
        <end position="177"/>
    </location>
</feature>
<feature type="compositionally biased region" description="Basic and acidic residues" evidence="6">
    <location>
        <begin position="1"/>
        <end position="13"/>
    </location>
</feature>
<reference evidence="8 9" key="1">
    <citation type="submission" date="2022-12" db="EMBL/GenBank/DDBJ databases">
        <title>Chromosome-scale assembly of the Ensete ventricosum genome.</title>
        <authorList>
            <person name="Dussert Y."/>
            <person name="Stocks J."/>
            <person name="Wendawek A."/>
            <person name="Woldeyes F."/>
            <person name="Nichols R.A."/>
            <person name="Borrell J.S."/>
        </authorList>
    </citation>
    <scope>NUCLEOTIDE SEQUENCE [LARGE SCALE GENOMIC DNA]</scope>
    <source>
        <strain evidence="9">cv. Maze</strain>
        <tissue evidence="8">Seeds</tissue>
    </source>
</reference>
<comment type="subcellular location">
    <subcellularLocation>
        <location evidence="1">Nucleus</location>
    </subcellularLocation>
</comment>
<dbReference type="SMART" id="SM00774">
    <property type="entry name" value="WRKY"/>
    <property type="match status" value="1"/>
</dbReference>
<dbReference type="Gene3D" id="2.20.25.80">
    <property type="entry name" value="WRKY domain"/>
    <property type="match status" value="1"/>
</dbReference>
<feature type="compositionally biased region" description="Basic and acidic residues" evidence="6">
    <location>
        <begin position="113"/>
        <end position="134"/>
    </location>
</feature>
<dbReference type="FunFam" id="2.20.25.80:FF:000002">
    <property type="entry name" value="probable WRKY transcription factor 31"/>
    <property type="match status" value="1"/>
</dbReference>
<dbReference type="EMBL" id="JAQQAF010000002">
    <property type="protein sequence ID" value="KAJ8506028.1"/>
    <property type="molecule type" value="Genomic_DNA"/>
</dbReference>
<evidence type="ECO:0000256" key="5">
    <source>
        <dbReference type="ARBA" id="ARBA00023242"/>
    </source>
</evidence>
<evidence type="ECO:0000313" key="9">
    <source>
        <dbReference type="Proteomes" id="UP001222027"/>
    </source>
</evidence>
<feature type="compositionally biased region" description="Basic and acidic residues" evidence="6">
    <location>
        <begin position="35"/>
        <end position="49"/>
    </location>
</feature>
<comment type="caution">
    <text evidence="8">The sequence shown here is derived from an EMBL/GenBank/DDBJ whole genome shotgun (WGS) entry which is preliminary data.</text>
</comment>
<keyword evidence="5" id="KW-0539">Nucleus</keyword>
<protein>
    <recommendedName>
        <fullName evidence="7">WRKY domain-containing protein</fullName>
    </recommendedName>
</protein>
<dbReference type="PROSITE" id="PS50811">
    <property type="entry name" value="WRKY"/>
    <property type="match status" value="1"/>
</dbReference>
<dbReference type="AlphaFoldDB" id="A0AAV8RJZ0"/>
<dbReference type="InterPro" id="IPR036576">
    <property type="entry name" value="WRKY_dom_sf"/>
</dbReference>
<name>A0AAV8RJZ0_ENSVE</name>
<evidence type="ECO:0000313" key="8">
    <source>
        <dbReference type="EMBL" id="KAJ8506028.1"/>
    </source>
</evidence>
<organism evidence="8 9">
    <name type="scientific">Ensete ventricosum</name>
    <name type="common">Abyssinian banana</name>
    <name type="synonym">Musa ensete</name>
    <dbReference type="NCBI Taxonomy" id="4639"/>
    <lineage>
        <taxon>Eukaryota</taxon>
        <taxon>Viridiplantae</taxon>
        <taxon>Streptophyta</taxon>
        <taxon>Embryophyta</taxon>
        <taxon>Tracheophyta</taxon>
        <taxon>Spermatophyta</taxon>
        <taxon>Magnoliopsida</taxon>
        <taxon>Liliopsida</taxon>
        <taxon>Zingiberales</taxon>
        <taxon>Musaceae</taxon>
        <taxon>Ensete</taxon>
    </lineage>
</organism>
<dbReference type="GO" id="GO:0043565">
    <property type="term" value="F:sequence-specific DNA binding"/>
    <property type="evidence" value="ECO:0007669"/>
    <property type="project" value="InterPro"/>
</dbReference>
<dbReference type="Pfam" id="PF03106">
    <property type="entry name" value="WRKY"/>
    <property type="match status" value="1"/>
</dbReference>
<dbReference type="SUPFAM" id="SSF118290">
    <property type="entry name" value="WRKY DNA-binding domain"/>
    <property type="match status" value="1"/>
</dbReference>
<keyword evidence="2" id="KW-0805">Transcription regulation</keyword>
<sequence>MKVEGVGGRKDRETEDLDVQAQICSRDSSKPSPPSKEDPNSRNQEERMESTMVKIGGIGAESEGPKEFLPGSVTSSHPTQMHYFGIGKKEEVKEPFDSDAEESELVSLSLGTRESRLRREEKAKNTSSDRCRRDELEEGLSLGLDCKMEAPASRQLGKPLPDLDADHDSFEEPKNEGSGEPWPLSRRTQISRNEDEGVSPQHTLKRARVSVRARCDAPTMSDGCHWRKYGQKVAKGNPCPRAYYRCTVAPGCPVRKQVQRCAQDLSILITTYEGTHNHPLPVSATAMASTTSAAASMLMSGSTSSTSIASGIHGASIGTSNNSMPWHFSSPSPSFYSATSHPTVTLDLTAPSSTPQLRFPSNFSSISGYSSGLSFSTTESSTLPIPWSNIYPNYGVQPYTKSSTASLFLGRQPQDTFNLSYLPKTSSSAPSLPSQRSLTDMIAGAITSHPSFQSALTAAVTSYIGGARGAQGAREGSIYDPQRQEQLASPPTNVAAAIPNGCTSSSLMILNSSNANQRQ</sequence>
<keyword evidence="3" id="KW-0238">DNA-binding</keyword>
<evidence type="ECO:0000256" key="1">
    <source>
        <dbReference type="ARBA" id="ARBA00004123"/>
    </source>
</evidence>
<feature type="region of interest" description="Disordered" evidence="6">
    <location>
        <begin position="1"/>
        <end position="134"/>
    </location>
</feature>
<keyword evidence="4" id="KW-0804">Transcription</keyword>
<evidence type="ECO:0000256" key="4">
    <source>
        <dbReference type="ARBA" id="ARBA00023163"/>
    </source>
</evidence>
<dbReference type="InterPro" id="IPR003657">
    <property type="entry name" value="WRKY_dom"/>
</dbReference>
<dbReference type="InterPro" id="IPR044810">
    <property type="entry name" value="WRKY_plant"/>
</dbReference>
<feature type="region of interest" description="Disordered" evidence="6">
    <location>
        <begin position="152"/>
        <end position="203"/>
    </location>
</feature>